<dbReference type="InterPro" id="IPR032466">
    <property type="entry name" value="Metal_Hydrolase"/>
</dbReference>
<feature type="compositionally biased region" description="Basic and acidic residues" evidence="4">
    <location>
        <begin position="26"/>
        <end position="35"/>
    </location>
</feature>
<dbReference type="EMBL" id="JAEACQ010000383">
    <property type="protein sequence ID" value="MBL7633476.1"/>
    <property type="molecule type" value="Genomic_DNA"/>
</dbReference>
<dbReference type="Pfam" id="PF01026">
    <property type="entry name" value="TatD_DNase"/>
    <property type="match status" value="1"/>
</dbReference>
<evidence type="ECO:0000256" key="1">
    <source>
        <dbReference type="ARBA" id="ARBA00022723"/>
    </source>
</evidence>
<dbReference type="NCBIfam" id="TIGR00010">
    <property type="entry name" value="YchF/TatD family DNA exonuclease"/>
    <property type="match status" value="1"/>
</dbReference>
<dbReference type="GO" id="GO:0005829">
    <property type="term" value="C:cytosol"/>
    <property type="evidence" value="ECO:0007669"/>
    <property type="project" value="TreeGrafter"/>
</dbReference>
<keyword evidence="2 5" id="KW-0378">Hydrolase</keyword>
<dbReference type="RefSeq" id="WP_203005002.1">
    <property type="nucleotide sequence ID" value="NZ_JADWYU010000092.1"/>
</dbReference>
<organism evidence="5 6">
    <name type="scientific">Frankia nepalensis</name>
    <dbReference type="NCBI Taxonomy" id="1836974"/>
    <lineage>
        <taxon>Bacteria</taxon>
        <taxon>Bacillati</taxon>
        <taxon>Actinomycetota</taxon>
        <taxon>Actinomycetes</taxon>
        <taxon>Frankiales</taxon>
        <taxon>Frankiaceae</taxon>
        <taxon>Frankia</taxon>
    </lineage>
</organism>
<dbReference type="CDD" id="cd01310">
    <property type="entry name" value="TatD_DNAse"/>
    <property type="match status" value="1"/>
</dbReference>
<dbReference type="Proteomes" id="UP000604475">
    <property type="component" value="Unassembled WGS sequence"/>
</dbReference>
<feature type="binding site" evidence="3">
    <location>
        <position position="197"/>
    </location>
    <ligand>
        <name>a divalent metal cation</name>
        <dbReference type="ChEBI" id="CHEBI:60240"/>
        <label>2</label>
    </ligand>
</feature>
<keyword evidence="1 3" id="KW-0479">Metal-binding</keyword>
<dbReference type="GO" id="GO:0046872">
    <property type="term" value="F:metal ion binding"/>
    <property type="evidence" value="ECO:0007669"/>
    <property type="project" value="UniProtKB-KW"/>
</dbReference>
<evidence type="ECO:0000313" key="6">
    <source>
        <dbReference type="Proteomes" id="UP000604475"/>
    </source>
</evidence>
<dbReference type="InterPro" id="IPR015991">
    <property type="entry name" value="TatD/YcfH-like"/>
</dbReference>
<dbReference type="PIRSF" id="PIRSF005902">
    <property type="entry name" value="DNase_TatD"/>
    <property type="match status" value="1"/>
</dbReference>
<accession>A0A937RX90</accession>
<dbReference type="FunFam" id="3.20.20.140:FF:000005">
    <property type="entry name" value="TatD family hydrolase"/>
    <property type="match status" value="1"/>
</dbReference>
<evidence type="ECO:0000256" key="4">
    <source>
        <dbReference type="SAM" id="MobiDB-lite"/>
    </source>
</evidence>
<feature type="binding site" evidence="3">
    <location>
        <position position="136"/>
    </location>
    <ligand>
        <name>a divalent metal cation</name>
        <dbReference type="ChEBI" id="CHEBI:60240"/>
        <label>1</label>
    </ligand>
</feature>
<comment type="caution">
    <text evidence="5">The sequence shown here is derived from an EMBL/GenBank/DDBJ whole genome shotgun (WGS) entry which is preliminary data.</text>
</comment>
<reference evidence="5" key="1">
    <citation type="submission" date="2020-12" db="EMBL/GenBank/DDBJ databases">
        <title>Genomic characterization of non-nitrogen-fixing Frankia strains.</title>
        <authorList>
            <person name="Carlos-Shanley C."/>
            <person name="Guerra T."/>
            <person name="Hahn D."/>
        </authorList>
    </citation>
    <scope>NUCLEOTIDE SEQUENCE</scope>
    <source>
        <strain evidence="5">CN6</strain>
    </source>
</reference>
<gene>
    <name evidence="5" type="ORF">I7412_41240</name>
</gene>
<feature type="region of interest" description="Disordered" evidence="4">
    <location>
        <begin position="1"/>
        <end position="44"/>
    </location>
</feature>
<keyword evidence="6" id="KW-1185">Reference proteome</keyword>
<feature type="binding site" evidence="3">
    <location>
        <position position="53"/>
    </location>
    <ligand>
        <name>a divalent metal cation</name>
        <dbReference type="ChEBI" id="CHEBI:60240"/>
        <label>1</label>
    </ligand>
</feature>
<dbReference type="InterPro" id="IPR001130">
    <property type="entry name" value="TatD-like"/>
</dbReference>
<feature type="binding site" evidence="3">
    <location>
        <position position="51"/>
    </location>
    <ligand>
        <name>a divalent metal cation</name>
        <dbReference type="ChEBI" id="CHEBI:60240"/>
        <label>1</label>
    </ligand>
</feature>
<evidence type="ECO:0000313" key="5">
    <source>
        <dbReference type="EMBL" id="MBL7633476.1"/>
    </source>
</evidence>
<protein>
    <submittedName>
        <fullName evidence="5">TatD family hydrolase</fullName>
    </submittedName>
</protein>
<dbReference type="InterPro" id="IPR018228">
    <property type="entry name" value="DNase_TatD-rel_CS"/>
</dbReference>
<dbReference type="PANTHER" id="PTHR46124">
    <property type="entry name" value="D-AMINOACYL-TRNA DEACYLASE"/>
    <property type="match status" value="1"/>
</dbReference>
<dbReference type="SUPFAM" id="SSF51556">
    <property type="entry name" value="Metallo-dependent hydrolases"/>
    <property type="match status" value="1"/>
</dbReference>
<dbReference type="PROSITE" id="PS01137">
    <property type="entry name" value="TATD_1"/>
    <property type="match status" value="1"/>
</dbReference>
<dbReference type="GO" id="GO:0004536">
    <property type="term" value="F:DNA nuclease activity"/>
    <property type="evidence" value="ECO:0007669"/>
    <property type="project" value="InterPro"/>
</dbReference>
<feature type="binding site" evidence="3">
    <location>
        <position position="247"/>
    </location>
    <ligand>
        <name>a divalent metal cation</name>
        <dbReference type="ChEBI" id="CHEBI:60240"/>
        <label>1</label>
    </ligand>
</feature>
<dbReference type="AlphaFoldDB" id="A0A937RX90"/>
<name>A0A937RX90_9ACTN</name>
<feature type="binding site" evidence="3">
    <location>
        <position position="173"/>
    </location>
    <ligand>
        <name>a divalent metal cation</name>
        <dbReference type="ChEBI" id="CHEBI:60240"/>
        <label>2</label>
    </ligand>
</feature>
<dbReference type="GO" id="GO:0016788">
    <property type="term" value="F:hydrolase activity, acting on ester bonds"/>
    <property type="evidence" value="ECO:0007669"/>
    <property type="project" value="InterPro"/>
</dbReference>
<proteinExistence type="predicted"/>
<evidence type="ECO:0000256" key="3">
    <source>
        <dbReference type="PIRSR" id="PIRSR005902-1"/>
    </source>
</evidence>
<sequence>MGDGGAGEASGAADGATGGRTVGNARARDTGRKGDPPPAPEPLGVEIIDSHCHLDLMDTPPAEAVEAARAVGIRRMITVGVDLPTSRWQAEIAARLPDVYAAVAIHPNEAARGVDEETFTQLAALARQPKVRAVGETGLDYFRTPPEQHAAQQESFRRHIALAKETGLPLMIHDRDAHADTLRILAEEGAPERVVFHAFSGDAEMAKICADAGYVMSFAGNVTFKPAEQLRAAAAVAPAELLLVETDAPFLTPMPFRGRPNGPYLVPLTLRAIADVRGEPLDELAATIAATAERVFGDW</sequence>
<dbReference type="Gene3D" id="3.20.20.140">
    <property type="entry name" value="Metal-dependent hydrolases"/>
    <property type="match status" value="1"/>
</dbReference>
<dbReference type="PANTHER" id="PTHR46124:SF2">
    <property type="entry name" value="D-AMINOACYL-TRNA DEACYLASE"/>
    <property type="match status" value="1"/>
</dbReference>
<evidence type="ECO:0000256" key="2">
    <source>
        <dbReference type="ARBA" id="ARBA00022801"/>
    </source>
</evidence>